<dbReference type="EMBL" id="VSSQ01000058">
    <property type="protein sequence ID" value="MPL71276.1"/>
    <property type="molecule type" value="Genomic_DNA"/>
</dbReference>
<comment type="caution">
    <text evidence="2">The sequence shown here is derived from an EMBL/GenBank/DDBJ whole genome shotgun (WGS) entry which is preliminary data.</text>
</comment>
<reference evidence="2" key="1">
    <citation type="submission" date="2019-08" db="EMBL/GenBank/DDBJ databases">
        <authorList>
            <person name="Kucharzyk K."/>
            <person name="Murdoch R.W."/>
            <person name="Higgins S."/>
            <person name="Loffler F."/>
        </authorList>
    </citation>
    <scope>NUCLEOTIDE SEQUENCE</scope>
</reference>
<dbReference type="AlphaFoldDB" id="A0A644TWA8"/>
<organism evidence="2">
    <name type="scientific">bioreactor metagenome</name>
    <dbReference type="NCBI Taxonomy" id="1076179"/>
    <lineage>
        <taxon>unclassified sequences</taxon>
        <taxon>metagenomes</taxon>
        <taxon>ecological metagenomes</taxon>
    </lineage>
</organism>
<name>A0A644TWA8_9ZZZZ</name>
<proteinExistence type="predicted"/>
<protein>
    <submittedName>
        <fullName evidence="2">Uncharacterized protein</fullName>
    </submittedName>
</protein>
<keyword evidence="1" id="KW-0812">Transmembrane</keyword>
<gene>
    <name evidence="2" type="ORF">SDC9_17050</name>
</gene>
<sequence length="346" mass="40966">MKIFKDSKGITFSTDIIITFFFLILVFGIIANIINSSNDRLVNSLETAEIERLTNEVVDILINSPGTPKNWEKLYDFGIVNPGLSIENNDENNLNKFYPNRISFKKIQILKNGEYENLITEKLFKNKIKSSITVYPINTNLNPIMIGIESKNFENSSNVISVNRTVKCDFYSYLAISSILIKDKINFESDLYSNQNYNNQKYYTPLCNHENIDKNNHSNSEKYLWICKGFKISKKEFEEKNYYIIFKESALNKDNYWILDNIKDHSNYENQISSEYVNLNNYLSKIFQNESSMIFYMHSKINKNSLEDYEHVLVGIPKEEEKYIEKFKIDYFKEQECHFIMRSWYF</sequence>
<keyword evidence="1" id="KW-1133">Transmembrane helix</keyword>
<feature type="transmembrane region" description="Helical" evidence="1">
    <location>
        <begin position="12"/>
        <end position="34"/>
    </location>
</feature>
<evidence type="ECO:0000313" key="2">
    <source>
        <dbReference type="EMBL" id="MPL71276.1"/>
    </source>
</evidence>
<accession>A0A644TWA8</accession>
<keyword evidence="1" id="KW-0472">Membrane</keyword>
<evidence type="ECO:0000256" key="1">
    <source>
        <dbReference type="SAM" id="Phobius"/>
    </source>
</evidence>